<sequence>MLSAIKTTQIALLQDQFRLQVLSQNVSNLHTTGYKRQIMESQDFPALDAPDFETVVQQMASLSDFQQGSIAHSNQGSELALAGKGFFEIQKNDGVFYTRSGEFHISQEGELISERGGKLMGKNGPVRVNDKEFSINTKGELFIDKQLSDQIRIVDFPQAASLHYQGEGLYFSKDLPEEASSETRVLQFSLEQSNVKSVDEMTEMLKISRHFEAIQRIMKTSNNLLSTAISQLGEGNV</sequence>
<dbReference type="Pfam" id="PF06429">
    <property type="entry name" value="Flg_bbr_C"/>
    <property type="match status" value="1"/>
</dbReference>
<dbReference type="InterPro" id="IPR020013">
    <property type="entry name" value="Flagellar_FlgE/F/G"/>
</dbReference>
<evidence type="ECO:0000256" key="4">
    <source>
        <dbReference type="RuleBase" id="RU362116"/>
    </source>
</evidence>
<dbReference type="NCBIfam" id="TIGR03506">
    <property type="entry name" value="FlgEFG_subfam"/>
    <property type="match status" value="1"/>
</dbReference>
<proteinExistence type="inferred from homology"/>
<dbReference type="Proteomes" id="UP000054618">
    <property type="component" value="Unassembled WGS sequence"/>
</dbReference>
<organism evidence="7 8">
    <name type="scientific">Legionella quinlivanii</name>
    <dbReference type="NCBI Taxonomy" id="45073"/>
    <lineage>
        <taxon>Bacteria</taxon>
        <taxon>Pseudomonadati</taxon>
        <taxon>Pseudomonadota</taxon>
        <taxon>Gammaproteobacteria</taxon>
        <taxon>Legionellales</taxon>
        <taxon>Legionellaceae</taxon>
        <taxon>Legionella</taxon>
    </lineage>
</organism>
<dbReference type="InterPro" id="IPR010930">
    <property type="entry name" value="Flg_bb/hook_C_dom"/>
</dbReference>
<comment type="similarity">
    <text evidence="2 4">Belongs to the flagella basal body rod proteins family.</text>
</comment>
<dbReference type="PANTHER" id="PTHR30435">
    <property type="entry name" value="FLAGELLAR PROTEIN"/>
    <property type="match status" value="1"/>
</dbReference>
<gene>
    <name evidence="7" type="primary">flgF_2</name>
    <name evidence="7" type="ORF">Lqui_2836</name>
</gene>
<dbReference type="OrthoDB" id="8578401at2"/>
<evidence type="ECO:0000313" key="7">
    <source>
        <dbReference type="EMBL" id="KTD45365.1"/>
    </source>
</evidence>
<dbReference type="EMBL" id="LNYS01000025">
    <property type="protein sequence ID" value="KTD45365.1"/>
    <property type="molecule type" value="Genomic_DNA"/>
</dbReference>
<protein>
    <submittedName>
        <fullName evidence="7">Flagellar basal body rod protein FlgF</fullName>
    </submittedName>
</protein>
<feature type="domain" description="Flagellar basal-body/hook protein C-terminal" evidence="5">
    <location>
        <begin position="187"/>
        <end position="230"/>
    </location>
</feature>
<dbReference type="PANTHER" id="PTHR30435:SF19">
    <property type="entry name" value="FLAGELLAR BASAL-BODY ROD PROTEIN FLGG"/>
    <property type="match status" value="1"/>
</dbReference>
<comment type="subcellular location">
    <subcellularLocation>
        <location evidence="1 4">Bacterial flagellum basal body</location>
    </subcellularLocation>
</comment>
<dbReference type="RefSeq" id="WP_058508893.1">
    <property type="nucleotide sequence ID" value="NZ_CAAAIK010000014.1"/>
</dbReference>
<dbReference type="AlphaFoldDB" id="A0A0W0XLB3"/>
<keyword evidence="7" id="KW-0966">Cell projection</keyword>
<dbReference type="InterPro" id="IPR037925">
    <property type="entry name" value="FlgE/F/G-like"/>
</dbReference>
<reference evidence="7 8" key="1">
    <citation type="submission" date="2015-11" db="EMBL/GenBank/DDBJ databases">
        <title>Genomic analysis of 38 Legionella species identifies large and diverse effector repertoires.</title>
        <authorList>
            <person name="Burstein D."/>
            <person name="Amaro F."/>
            <person name="Zusman T."/>
            <person name="Lifshitz Z."/>
            <person name="Cohen O."/>
            <person name="Gilbert J.A."/>
            <person name="Pupko T."/>
            <person name="Shuman H.A."/>
            <person name="Segal G."/>
        </authorList>
    </citation>
    <scope>NUCLEOTIDE SEQUENCE [LARGE SCALE GENOMIC DNA]</scope>
    <source>
        <strain evidence="7 8">CDC#1442-AUS-E</strain>
    </source>
</reference>
<dbReference type="PATRIC" id="fig|45073.5.peg.3012"/>
<evidence type="ECO:0000256" key="2">
    <source>
        <dbReference type="ARBA" id="ARBA00009677"/>
    </source>
</evidence>
<keyword evidence="3 4" id="KW-0975">Bacterial flagellum</keyword>
<dbReference type="Pfam" id="PF22692">
    <property type="entry name" value="LlgE_F_G_D1"/>
    <property type="match status" value="1"/>
</dbReference>
<name>A0A0W0XLB3_9GAMM</name>
<evidence type="ECO:0000256" key="3">
    <source>
        <dbReference type="ARBA" id="ARBA00023143"/>
    </source>
</evidence>
<comment type="caution">
    <text evidence="7">The sequence shown here is derived from an EMBL/GenBank/DDBJ whole genome shotgun (WGS) entry which is preliminary data.</text>
</comment>
<dbReference type="GO" id="GO:0009425">
    <property type="term" value="C:bacterial-type flagellum basal body"/>
    <property type="evidence" value="ECO:0007669"/>
    <property type="project" value="UniProtKB-SubCell"/>
</dbReference>
<evidence type="ECO:0000259" key="6">
    <source>
        <dbReference type="Pfam" id="PF22692"/>
    </source>
</evidence>
<dbReference type="SUPFAM" id="SSF117143">
    <property type="entry name" value="Flagellar hook protein flgE"/>
    <property type="match status" value="1"/>
</dbReference>
<evidence type="ECO:0000256" key="1">
    <source>
        <dbReference type="ARBA" id="ARBA00004117"/>
    </source>
</evidence>
<feature type="domain" description="Flagellar hook protein FlgE/F/G-like D1" evidence="6">
    <location>
        <begin position="80"/>
        <end position="141"/>
    </location>
</feature>
<keyword evidence="7" id="KW-0969">Cilium</keyword>
<dbReference type="STRING" id="45073.Lqui_2836"/>
<dbReference type="GO" id="GO:0071978">
    <property type="term" value="P:bacterial-type flagellum-dependent swarming motility"/>
    <property type="evidence" value="ECO:0007669"/>
    <property type="project" value="TreeGrafter"/>
</dbReference>
<keyword evidence="7" id="KW-0282">Flagellum</keyword>
<evidence type="ECO:0000259" key="5">
    <source>
        <dbReference type="Pfam" id="PF06429"/>
    </source>
</evidence>
<evidence type="ECO:0000313" key="8">
    <source>
        <dbReference type="Proteomes" id="UP000054618"/>
    </source>
</evidence>
<dbReference type="InterPro" id="IPR053967">
    <property type="entry name" value="LlgE_F_G-like_D1"/>
</dbReference>
<accession>A0A0W0XLB3</accession>
<keyword evidence="8" id="KW-1185">Reference proteome</keyword>